<gene>
    <name evidence="1" type="ORF">QX249_12765</name>
</gene>
<proteinExistence type="predicted"/>
<dbReference type="RefSeq" id="WP_311020441.1">
    <property type="nucleotide sequence ID" value="NZ_JAUHGG010000003.1"/>
</dbReference>
<organism evidence="1 2">
    <name type="scientific">Vibrio parahaemolyticus</name>
    <dbReference type="NCBI Taxonomy" id="670"/>
    <lineage>
        <taxon>Bacteria</taxon>
        <taxon>Pseudomonadati</taxon>
        <taxon>Pseudomonadota</taxon>
        <taxon>Gammaproteobacteria</taxon>
        <taxon>Vibrionales</taxon>
        <taxon>Vibrionaceae</taxon>
        <taxon>Vibrio</taxon>
    </lineage>
</organism>
<accession>A0AAW8PZA5</accession>
<dbReference type="AlphaFoldDB" id="A0AAW8PZA5"/>
<protein>
    <submittedName>
        <fullName evidence="1">Uncharacterized protein</fullName>
    </submittedName>
</protein>
<evidence type="ECO:0000313" key="1">
    <source>
        <dbReference type="EMBL" id="MDS1821537.1"/>
    </source>
</evidence>
<sequence length="327" mass="37163">MSYNKDFAKSIFIQGSKDLRSQIPATELGHATPLFEAAFSKHSLDEELVDELQFMTLASIYGKDERPYQPTTLNDALSVYQNEAATSQEMEIYKRLFKGVNKSLPLPVTLLGVRSFIYDSPTITGTGSWSVCFAEQEDIVSINPKNLMKFLKYPEADAKALSRNILESGTHRPKMLKTRDSLRDSWNLRVTKGQTVVSSWRLPTKLTPIMLNEKLTESDQENIAMLADTPIPCSSLQVWKRIASRRHERLTGELFSGLPLAAQKRHIVNCIRHNSFYSSIYKEVEEKISKEAHDLAFDLINRKIIRQFPSLAATARDQLNDLHDGLR</sequence>
<reference evidence="1" key="1">
    <citation type="submission" date="2023-06" db="EMBL/GenBank/DDBJ databases">
        <title>Genomic Diversity of Vibrio spp. and Metagenomic Analysis of Pathogens in Florida Gulf Coastal Waters Following Hurricane Ian.</title>
        <authorList>
            <person name="Brumfield K.D."/>
        </authorList>
    </citation>
    <scope>NUCLEOTIDE SEQUENCE</scope>
    <source>
        <strain evidence="1">WBS2B-138</strain>
    </source>
</reference>
<evidence type="ECO:0000313" key="2">
    <source>
        <dbReference type="Proteomes" id="UP001253193"/>
    </source>
</evidence>
<comment type="caution">
    <text evidence="1">The sequence shown here is derived from an EMBL/GenBank/DDBJ whole genome shotgun (WGS) entry which is preliminary data.</text>
</comment>
<name>A0AAW8PZA5_VIBPH</name>
<dbReference type="Proteomes" id="UP001253193">
    <property type="component" value="Unassembled WGS sequence"/>
</dbReference>
<dbReference type="EMBL" id="JAUHGG010000003">
    <property type="protein sequence ID" value="MDS1821537.1"/>
    <property type="molecule type" value="Genomic_DNA"/>
</dbReference>